<evidence type="ECO:0000259" key="5">
    <source>
        <dbReference type="PROSITE" id="PS01124"/>
    </source>
</evidence>
<dbReference type="Proteomes" id="UP001523369">
    <property type="component" value="Unassembled WGS sequence"/>
</dbReference>
<organism evidence="6 7">
    <name type="scientific">Paractinoplanes aksuensis</name>
    <dbReference type="NCBI Taxonomy" id="2939490"/>
    <lineage>
        <taxon>Bacteria</taxon>
        <taxon>Bacillati</taxon>
        <taxon>Actinomycetota</taxon>
        <taxon>Actinomycetes</taxon>
        <taxon>Micromonosporales</taxon>
        <taxon>Micromonosporaceae</taxon>
        <taxon>Paractinoplanes</taxon>
    </lineage>
</organism>
<dbReference type="Gene3D" id="1.10.10.60">
    <property type="entry name" value="Homeodomain-like"/>
    <property type="match status" value="1"/>
</dbReference>
<evidence type="ECO:0000256" key="4">
    <source>
        <dbReference type="SAM" id="MobiDB-lite"/>
    </source>
</evidence>
<dbReference type="PANTHER" id="PTHR46796">
    <property type="entry name" value="HTH-TYPE TRANSCRIPTIONAL ACTIVATOR RHAS-RELATED"/>
    <property type="match status" value="1"/>
</dbReference>
<keyword evidence="7" id="KW-1185">Reference proteome</keyword>
<dbReference type="InterPro" id="IPR050204">
    <property type="entry name" value="AraC_XylS_family_regulators"/>
</dbReference>
<evidence type="ECO:0000256" key="2">
    <source>
        <dbReference type="ARBA" id="ARBA00023125"/>
    </source>
</evidence>
<reference evidence="6 7" key="1">
    <citation type="submission" date="2022-06" db="EMBL/GenBank/DDBJ databases">
        <title>New Species of the Genus Actinoplanes, ActinopZanes ferrugineus.</title>
        <authorList>
            <person name="Ding P."/>
        </authorList>
    </citation>
    <scope>NUCLEOTIDE SEQUENCE [LARGE SCALE GENOMIC DNA]</scope>
    <source>
        <strain evidence="6 7">TRM88003</strain>
    </source>
</reference>
<dbReference type="EMBL" id="JAMYJR010000049">
    <property type="protein sequence ID" value="MCO8276662.1"/>
    <property type="molecule type" value="Genomic_DNA"/>
</dbReference>
<comment type="caution">
    <text evidence="6">The sequence shown here is derived from an EMBL/GenBank/DDBJ whole genome shotgun (WGS) entry which is preliminary data.</text>
</comment>
<dbReference type="Pfam" id="PF12833">
    <property type="entry name" value="HTH_18"/>
    <property type="match status" value="1"/>
</dbReference>
<name>A0ABT1E0M0_9ACTN</name>
<proteinExistence type="predicted"/>
<keyword evidence="3" id="KW-0804">Transcription</keyword>
<dbReference type="RefSeq" id="WP_253242688.1">
    <property type="nucleotide sequence ID" value="NZ_JAMYJR010000049.1"/>
</dbReference>
<gene>
    <name evidence="6" type="ORF">M1L60_39395</name>
</gene>
<evidence type="ECO:0000256" key="1">
    <source>
        <dbReference type="ARBA" id="ARBA00023015"/>
    </source>
</evidence>
<evidence type="ECO:0000313" key="6">
    <source>
        <dbReference type="EMBL" id="MCO8276662.1"/>
    </source>
</evidence>
<evidence type="ECO:0000313" key="7">
    <source>
        <dbReference type="Proteomes" id="UP001523369"/>
    </source>
</evidence>
<evidence type="ECO:0000256" key="3">
    <source>
        <dbReference type="ARBA" id="ARBA00023163"/>
    </source>
</evidence>
<dbReference type="PROSITE" id="PS01124">
    <property type="entry name" value="HTH_ARAC_FAMILY_2"/>
    <property type="match status" value="1"/>
</dbReference>
<keyword evidence="2" id="KW-0238">DNA-binding</keyword>
<dbReference type="SMART" id="SM00342">
    <property type="entry name" value="HTH_ARAC"/>
    <property type="match status" value="1"/>
</dbReference>
<keyword evidence="1" id="KW-0805">Transcription regulation</keyword>
<dbReference type="InterPro" id="IPR018062">
    <property type="entry name" value="HTH_AraC-typ_CS"/>
</dbReference>
<feature type="domain" description="HTH araC/xylS-type" evidence="5">
    <location>
        <begin position="211"/>
        <end position="312"/>
    </location>
</feature>
<sequence length="335" mass="35972">MTFVFETAPLPPRRRLDAYRSLLVDTTAPSTIELDRKVSGHELHAQILSAGLGSLLILNSRGTLSHTFLRTPRQVSYQSVPMITVAVMRGSQGRHEQFGHDRPVPRGSLLINDLRFPYRLSVVGANDGLAVQIPIAQLGLDDEVIRTASPRLGQSPLYELMAAQVTTVATNPGLAHDPGVAAAMEASTVALARALLVSAAGQQPEPASIAVQVRAYIAQHLGDPGLGPESIAAALNMSVRNLYHRCAEADLSIEKSIVAARLRAARAALADPARAGSTVAVVARASGFRDPAHFSRRFRAEYDMTPSEWRALNRVSGPGRRGRNAGPDQPGPRNW</sequence>
<dbReference type="InterPro" id="IPR009057">
    <property type="entry name" value="Homeodomain-like_sf"/>
</dbReference>
<accession>A0ABT1E0M0</accession>
<feature type="region of interest" description="Disordered" evidence="4">
    <location>
        <begin position="312"/>
        <end position="335"/>
    </location>
</feature>
<dbReference type="InterPro" id="IPR018060">
    <property type="entry name" value="HTH_AraC"/>
</dbReference>
<dbReference type="PANTHER" id="PTHR46796:SF6">
    <property type="entry name" value="ARAC SUBFAMILY"/>
    <property type="match status" value="1"/>
</dbReference>
<protein>
    <submittedName>
        <fullName evidence="6">Helix-turn-helix domain-containing protein</fullName>
    </submittedName>
</protein>
<dbReference type="SUPFAM" id="SSF46689">
    <property type="entry name" value="Homeodomain-like"/>
    <property type="match status" value="1"/>
</dbReference>
<dbReference type="PROSITE" id="PS00041">
    <property type="entry name" value="HTH_ARAC_FAMILY_1"/>
    <property type="match status" value="1"/>
</dbReference>